<protein>
    <submittedName>
        <fullName evidence="2">Transcription elongation factor, GreA/GreB, C-term</fullName>
    </submittedName>
</protein>
<organism evidence="2 3">
    <name type="scientific">Modicisalibacter muralis</name>
    <dbReference type="NCBI Taxonomy" id="119000"/>
    <lineage>
        <taxon>Bacteria</taxon>
        <taxon>Pseudomonadati</taxon>
        <taxon>Pseudomonadota</taxon>
        <taxon>Gammaproteobacteria</taxon>
        <taxon>Oceanospirillales</taxon>
        <taxon>Halomonadaceae</taxon>
        <taxon>Modicisalibacter</taxon>
    </lineage>
</organism>
<dbReference type="Pfam" id="PF01272">
    <property type="entry name" value="GreA_GreB"/>
    <property type="match status" value="1"/>
</dbReference>
<dbReference type="GO" id="GO:0003677">
    <property type="term" value="F:DNA binding"/>
    <property type="evidence" value="ECO:0007669"/>
    <property type="project" value="InterPro"/>
</dbReference>
<dbReference type="GO" id="GO:0032784">
    <property type="term" value="P:regulation of DNA-templated transcription elongation"/>
    <property type="evidence" value="ECO:0007669"/>
    <property type="project" value="InterPro"/>
</dbReference>
<dbReference type="OrthoDB" id="192847at2"/>
<gene>
    <name evidence="2" type="ORF">SAMN05661010_00374</name>
</gene>
<feature type="domain" description="Transcription elongation factor GreA/GreB C-terminal" evidence="1">
    <location>
        <begin position="57"/>
        <end position="120"/>
    </location>
</feature>
<proteinExistence type="predicted"/>
<dbReference type="Gene3D" id="3.10.50.30">
    <property type="entry name" value="Transcription elongation factor, GreA/GreB, C-terminal domain"/>
    <property type="match status" value="1"/>
</dbReference>
<sequence length="122" mass="13089">MARKFSLFVKKTCQYLLWRGMTSHFFTGGPLAYLNWLGGSEALSSGLEIGGGVVKDMEMSVRVLELSTGNKLSLKLCHPNDADPGNGSVSILTPLGSALMNANSGDLVDVVILSFSCKFKML</sequence>
<name>A0A1G9FG20_9GAMM</name>
<keyword evidence="2" id="KW-0648">Protein biosynthesis</keyword>
<reference evidence="2 3" key="1">
    <citation type="submission" date="2016-10" db="EMBL/GenBank/DDBJ databases">
        <authorList>
            <person name="de Groot N.N."/>
        </authorList>
    </citation>
    <scope>NUCLEOTIDE SEQUENCE [LARGE SCALE GENOMIC DNA]</scope>
    <source>
        <strain evidence="2 3">DSM 14789</strain>
    </source>
</reference>
<dbReference type="EMBL" id="FNGI01000001">
    <property type="protein sequence ID" value="SDK87287.1"/>
    <property type="molecule type" value="Genomic_DNA"/>
</dbReference>
<dbReference type="Proteomes" id="UP000198654">
    <property type="component" value="Unassembled WGS sequence"/>
</dbReference>
<keyword evidence="2" id="KW-0251">Elongation factor</keyword>
<dbReference type="AlphaFoldDB" id="A0A1G9FG20"/>
<evidence type="ECO:0000313" key="2">
    <source>
        <dbReference type="EMBL" id="SDK87287.1"/>
    </source>
</evidence>
<dbReference type="GO" id="GO:0003746">
    <property type="term" value="F:translation elongation factor activity"/>
    <property type="evidence" value="ECO:0007669"/>
    <property type="project" value="UniProtKB-KW"/>
</dbReference>
<dbReference type="InterPro" id="IPR036953">
    <property type="entry name" value="GreA/GreB_C_sf"/>
</dbReference>
<dbReference type="SUPFAM" id="SSF54534">
    <property type="entry name" value="FKBP-like"/>
    <property type="match status" value="1"/>
</dbReference>
<keyword evidence="3" id="KW-1185">Reference proteome</keyword>
<dbReference type="RefSeq" id="WP_139171562.1">
    <property type="nucleotide sequence ID" value="NZ_FNGI01000001.1"/>
</dbReference>
<accession>A0A1G9FG20</accession>
<dbReference type="InterPro" id="IPR001437">
    <property type="entry name" value="Tscrpt_elong_fac_GreA/B_C"/>
</dbReference>
<evidence type="ECO:0000313" key="3">
    <source>
        <dbReference type="Proteomes" id="UP000198654"/>
    </source>
</evidence>
<evidence type="ECO:0000259" key="1">
    <source>
        <dbReference type="Pfam" id="PF01272"/>
    </source>
</evidence>